<dbReference type="PRINTS" id="PR00081">
    <property type="entry name" value="GDHRDH"/>
</dbReference>
<name>A0A6N1ARC5_9PROT</name>
<sequence length="261" mass="27049">MDLTGKVALVTGAGSGIGKASAVRFAQAGASVGVLSHTADEIAKAAEEIKAAGGKALALTADVGDDKAMGQAIDRLVGEFGRLDIVFANAGINGVWAPIDELTPEEWDRTINTNLRGAYLTLHHSVPHLKKAGGGSVIVTASINGTRVFSNTGATAYSCTKAAQLAMVKMLALELAPSRIRVNAICPGIIDTEIPDNTMKRNLESVQTPIEYPQGKVPLTGGKSGDSFDVAELALFLASDRAKHITGTPVWIDGAESLMVG</sequence>
<evidence type="ECO:0000256" key="1">
    <source>
        <dbReference type="ARBA" id="ARBA00006484"/>
    </source>
</evidence>
<dbReference type="CDD" id="cd05233">
    <property type="entry name" value="SDR_c"/>
    <property type="match status" value="1"/>
</dbReference>
<dbReference type="PRINTS" id="PR00080">
    <property type="entry name" value="SDRFAMILY"/>
</dbReference>
<evidence type="ECO:0000256" key="2">
    <source>
        <dbReference type="ARBA" id="ARBA00023002"/>
    </source>
</evidence>
<evidence type="ECO:0000313" key="4">
    <source>
        <dbReference type="Proteomes" id="UP000509702"/>
    </source>
</evidence>
<keyword evidence="3" id="KW-0614">Plasmid</keyword>
<dbReference type="AlphaFoldDB" id="A0A6N1ARC5"/>
<evidence type="ECO:0000313" key="3">
    <source>
        <dbReference type="EMBL" id="QKS54355.1"/>
    </source>
</evidence>
<dbReference type="EMBL" id="CP054621">
    <property type="protein sequence ID" value="QKS54355.1"/>
    <property type="molecule type" value="Genomic_DNA"/>
</dbReference>
<dbReference type="PANTHER" id="PTHR24321:SF8">
    <property type="entry name" value="ESTRADIOL 17-BETA-DEHYDROGENASE 8-RELATED"/>
    <property type="match status" value="1"/>
</dbReference>
<dbReference type="InterPro" id="IPR036291">
    <property type="entry name" value="NAD(P)-bd_dom_sf"/>
</dbReference>
<accession>A0A6N1ARC5</accession>
<reference evidence="3 4" key="1">
    <citation type="submission" date="2020-06" db="EMBL/GenBank/DDBJ databases">
        <title>Complete genome of Azosprillum oryzae KACC14407.</title>
        <authorList>
            <person name="Kim M."/>
            <person name="Park Y.-J."/>
            <person name="Shin J.-H."/>
        </authorList>
    </citation>
    <scope>NUCLEOTIDE SEQUENCE [LARGE SCALE GENOMIC DNA]</scope>
    <source>
        <strain evidence="3 4">KACC 14407</strain>
        <plasmid evidence="3 4">unnamed6</plasmid>
    </source>
</reference>
<dbReference type="PANTHER" id="PTHR24321">
    <property type="entry name" value="DEHYDROGENASES, SHORT CHAIN"/>
    <property type="match status" value="1"/>
</dbReference>
<dbReference type="OrthoDB" id="9804774at2"/>
<dbReference type="NCBIfam" id="NF004203">
    <property type="entry name" value="PRK05653.2-4"/>
    <property type="match status" value="1"/>
</dbReference>
<organism evidence="3 4">
    <name type="scientific">Azospirillum oryzae</name>
    <dbReference type="NCBI Taxonomy" id="286727"/>
    <lineage>
        <taxon>Bacteria</taxon>
        <taxon>Pseudomonadati</taxon>
        <taxon>Pseudomonadota</taxon>
        <taxon>Alphaproteobacteria</taxon>
        <taxon>Rhodospirillales</taxon>
        <taxon>Azospirillaceae</taxon>
        <taxon>Azospirillum</taxon>
    </lineage>
</organism>
<comment type="similarity">
    <text evidence="1">Belongs to the short-chain dehydrogenases/reductases (SDR) family.</text>
</comment>
<dbReference type="Gene3D" id="3.40.50.720">
    <property type="entry name" value="NAD(P)-binding Rossmann-like Domain"/>
    <property type="match status" value="1"/>
</dbReference>
<gene>
    <name evidence="3" type="ORF">HUE56_28310</name>
</gene>
<dbReference type="Pfam" id="PF13561">
    <property type="entry name" value="adh_short_C2"/>
    <property type="match status" value="1"/>
</dbReference>
<dbReference type="NCBIfam" id="NF005559">
    <property type="entry name" value="PRK07231.1"/>
    <property type="match status" value="1"/>
</dbReference>
<protein>
    <submittedName>
        <fullName evidence="3">SDR family oxidoreductase</fullName>
    </submittedName>
</protein>
<dbReference type="SUPFAM" id="SSF51735">
    <property type="entry name" value="NAD(P)-binding Rossmann-fold domains"/>
    <property type="match status" value="1"/>
</dbReference>
<proteinExistence type="inferred from homology"/>
<keyword evidence="2" id="KW-0560">Oxidoreductase</keyword>
<dbReference type="InterPro" id="IPR002347">
    <property type="entry name" value="SDR_fam"/>
</dbReference>
<dbReference type="GO" id="GO:0016491">
    <property type="term" value="F:oxidoreductase activity"/>
    <property type="evidence" value="ECO:0007669"/>
    <property type="project" value="UniProtKB-KW"/>
</dbReference>
<dbReference type="FunFam" id="3.40.50.720:FF:000084">
    <property type="entry name" value="Short-chain dehydrogenase reductase"/>
    <property type="match status" value="1"/>
</dbReference>
<keyword evidence="4" id="KW-1185">Reference proteome</keyword>
<dbReference type="RefSeq" id="WP_149201524.1">
    <property type="nucleotide sequence ID" value="NZ_BSOV01000011.1"/>
</dbReference>
<dbReference type="KEGG" id="aoz:HUE56_28310"/>
<geneLocation type="plasmid" evidence="3 4">
    <name>unnamed6</name>
</geneLocation>
<dbReference type="Proteomes" id="UP000509702">
    <property type="component" value="Plasmid unnamed6"/>
</dbReference>